<evidence type="ECO:0000313" key="4">
    <source>
        <dbReference type="Proteomes" id="UP001612812"/>
    </source>
</evidence>
<gene>
    <name evidence="3" type="ORF">ACIBP4_13295</name>
</gene>
<dbReference type="EMBL" id="JBITLE010000004">
    <property type="protein sequence ID" value="MFI7263259.1"/>
    <property type="molecule type" value="Genomic_DNA"/>
</dbReference>
<reference evidence="3 4" key="1">
    <citation type="submission" date="2024-10" db="EMBL/GenBank/DDBJ databases">
        <title>The Natural Products Discovery Center: Release of the First 8490 Sequenced Strains for Exploring Actinobacteria Biosynthetic Diversity.</title>
        <authorList>
            <person name="Kalkreuter E."/>
            <person name="Kautsar S.A."/>
            <person name="Yang D."/>
            <person name="Bader C.D."/>
            <person name="Teijaro C.N."/>
            <person name="Fluegel L."/>
            <person name="Davis C.M."/>
            <person name="Simpson J.R."/>
            <person name="Lauterbach L."/>
            <person name="Steele A.D."/>
            <person name="Gui C."/>
            <person name="Meng S."/>
            <person name="Li G."/>
            <person name="Viehrig K."/>
            <person name="Ye F."/>
            <person name="Su P."/>
            <person name="Kiefer A.F."/>
            <person name="Nichols A."/>
            <person name="Cepeda A.J."/>
            <person name="Yan W."/>
            <person name="Fan B."/>
            <person name="Jiang Y."/>
            <person name="Adhikari A."/>
            <person name="Zheng C.-J."/>
            <person name="Schuster L."/>
            <person name="Cowan T.M."/>
            <person name="Smanski M.J."/>
            <person name="Chevrette M.G."/>
            <person name="De Carvalho L.P.S."/>
            <person name="Shen B."/>
        </authorList>
    </citation>
    <scope>NUCLEOTIDE SEQUENCE [LARGE SCALE GENOMIC DNA]</scope>
    <source>
        <strain evidence="3 4">NPDC049845</strain>
    </source>
</reference>
<evidence type="ECO:0000256" key="2">
    <source>
        <dbReference type="ARBA" id="ARBA00023002"/>
    </source>
</evidence>
<sequence length="292" mass="30853">MTAPAGKTAVVTGGTDGIGAATALRLRSLGADVIVVGRSTAKADALVARAAALPGPGSLRAITADFSSMRVVEEVVARLAGEIDAVDLLVHAVGILITRTEHTSEGIEKDFAVSYLSRFVFLEAAARHGLLHPDTRLVNIAASGPKIPSYARMEFGNLAEVESRVGMKSHGQAQLANDLLTAQVPQRYGITAIGYGPGAVDTSIRREVPAALRAIMQPFYAWRTRKPDEVARQIVDLLTDPTLAAGSATFHNRKGPFPPDGFITAPDRQRDLLRTSTALAGKALADREDGAR</sequence>
<dbReference type="Gene3D" id="3.40.50.720">
    <property type="entry name" value="NAD(P)-binding Rossmann-like Domain"/>
    <property type="match status" value="1"/>
</dbReference>
<keyword evidence="4" id="KW-1185">Reference proteome</keyword>
<dbReference type="PANTHER" id="PTHR24320">
    <property type="entry name" value="RETINOL DEHYDROGENASE"/>
    <property type="match status" value="1"/>
</dbReference>
<dbReference type="RefSeq" id="WP_396754804.1">
    <property type="nucleotide sequence ID" value="NZ_JBITLA010000004.1"/>
</dbReference>
<dbReference type="PANTHER" id="PTHR24320:SF152">
    <property type="entry name" value="SHORT-CHAIN DEHYDROGENASE_REDUCTASE FAMILY PROTEIN"/>
    <property type="match status" value="1"/>
</dbReference>
<accession>A0ABW7ZK81</accession>
<dbReference type="Pfam" id="PF00106">
    <property type="entry name" value="adh_short"/>
    <property type="match status" value="1"/>
</dbReference>
<proteinExistence type="inferred from homology"/>
<dbReference type="InterPro" id="IPR036291">
    <property type="entry name" value="NAD(P)-bd_dom_sf"/>
</dbReference>
<dbReference type="InterPro" id="IPR002347">
    <property type="entry name" value="SDR_fam"/>
</dbReference>
<evidence type="ECO:0000313" key="3">
    <source>
        <dbReference type="EMBL" id="MFI7263259.1"/>
    </source>
</evidence>
<organism evidence="3 4">
    <name type="scientific">Micromonospora maritima</name>
    <dbReference type="NCBI Taxonomy" id="986711"/>
    <lineage>
        <taxon>Bacteria</taxon>
        <taxon>Bacillati</taxon>
        <taxon>Actinomycetota</taxon>
        <taxon>Actinomycetes</taxon>
        <taxon>Micromonosporales</taxon>
        <taxon>Micromonosporaceae</taxon>
        <taxon>Micromonospora</taxon>
    </lineage>
</organism>
<name>A0ABW7ZK81_9ACTN</name>
<protein>
    <submittedName>
        <fullName evidence="3">SDR family NAD(P)-dependent oxidoreductase</fullName>
    </submittedName>
</protein>
<evidence type="ECO:0000256" key="1">
    <source>
        <dbReference type="ARBA" id="ARBA00006484"/>
    </source>
</evidence>
<dbReference type="SUPFAM" id="SSF51735">
    <property type="entry name" value="NAD(P)-binding Rossmann-fold domains"/>
    <property type="match status" value="1"/>
</dbReference>
<comment type="similarity">
    <text evidence="1">Belongs to the short-chain dehydrogenases/reductases (SDR) family.</text>
</comment>
<keyword evidence="2" id="KW-0560">Oxidoreductase</keyword>
<dbReference type="Proteomes" id="UP001612812">
    <property type="component" value="Unassembled WGS sequence"/>
</dbReference>
<comment type="caution">
    <text evidence="3">The sequence shown here is derived from an EMBL/GenBank/DDBJ whole genome shotgun (WGS) entry which is preliminary data.</text>
</comment>
<dbReference type="PRINTS" id="PR00081">
    <property type="entry name" value="GDHRDH"/>
</dbReference>